<dbReference type="CDD" id="cd08044">
    <property type="entry name" value="TAF5_NTD2"/>
    <property type="match status" value="1"/>
</dbReference>
<evidence type="ECO:0000256" key="1">
    <source>
        <dbReference type="ARBA" id="ARBA00004123"/>
    </source>
</evidence>
<evidence type="ECO:0000256" key="5">
    <source>
        <dbReference type="ARBA" id="ARBA00023163"/>
    </source>
</evidence>
<keyword evidence="2 7" id="KW-0853">WD repeat</keyword>
<comment type="subcellular location">
    <subcellularLocation>
        <location evidence="1">Nucleus</location>
    </subcellularLocation>
</comment>
<reference evidence="10" key="1">
    <citation type="journal article" date="2022" name="bioRxiv">
        <title>Genomics of Preaxostyla Flagellates Illuminates Evolutionary Transitions and the Path Towards Mitochondrial Loss.</title>
        <authorList>
            <person name="Novak L.V.F."/>
            <person name="Treitli S.C."/>
            <person name="Pyrih J."/>
            <person name="Halakuc P."/>
            <person name="Pipaliya S.V."/>
            <person name="Vacek V."/>
            <person name="Brzon O."/>
            <person name="Soukal P."/>
            <person name="Eme L."/>
            <person name="Dacks J.B."/>
            <person name="Karnkowska A."/>
            <person name="Elias M."/>
            <person name="Hampl V."/>
        </authorList>
    </citation>
    <scope>NUCLEOTIDE SEQUENCE</scope>
    <source>
        <strain evidence="10">RCP-MX</strain>
    </source>
</reference>
<dbReference type="InterPro" id="IPR001680">
    <property type="entry name" value="WD40_rpt"/>
</dbReference>
<dbReference type="InterPro" id="IPR007582">
    <property type="entry name" value="TFIID_NTD2"/>
</dbReference>
<evidence type="ECO:0000313" key="10">
    <source>
        <dbReference type="EMBL" id="KAJ4460359.1"/>
    </source>
</evidence>
<keyword evidence="3" id="KW-0677">Repeat</keyword>
<evidence type="ECO:0000313" key="11">
    <source>
        <dbReference type="Proteomes" id="UP001141327"/>
    </source>
</evidence>
<dbReference type="CDD" id="cd00200">
    <property type="entry name" value="WD40"/>
    <property type="match status" value="1"/>
</dbReference>
<dbReference type="SUPFAM" id="SSF160897">
    <property type="entry name" value="Taf5 N-terminal domain-like"/>
    <property type="match status" value="1"/>
</dbReference>
<feature type="repeat" description="WD" evidence="7">
    <location>
        <begin position="410"/>
        <end position="441"/>
    </location>
</feature>
<feature type="compositionally biased region" description="Low complexity" evidence="8">
    <location>
        <begin position="662"/>
        <end position="675"/>
    </location>
</feature>
<feature type="domain" description="TFIID subunit TAF5 NTD2" evidence="9">
    <location>
        <begin position="9"/>
        <end position="134"/>
    </location>
</feature>
<evidence type="ECO:0000256" key="7">
    <source>
        <dbReference type="PROSITE-ProRule" id="PRU00221"/>
    </source>
</evidence>
<name>A0ABQ8UMF0_9EUKA</name>
<dbReference type="InterPro" id="IPR020472">
    <property type="entry name" value="WD40_PAC1"/>
</dbReference>
<dbReference type="PROSITE" id="PS50294">
    <property type="entry name" value="WD_REPEATS_REGION"/>
    <property type="match status" value="5"/>
</dbReference>
<gene>
    <name evidence="10" type="ORF">PAPYR_3374</name>
</gene>
<feature type="region of interest" description="Disordered" evidence="8">
    <location>
        <begin position="662"/>
        <end position="683"/>
    </location>
</feature>
<organism evidence="10 11">
    <name type="scientific">Paratrimastix pyriformis</name>
    <dbReference type="NCBI Taxonomy" id="342808"/>
    <lineage>
        <taxon>Eukaryota</taxon>
        <taxon>Metamonada</taxon>
        <taxon>Preaxostyla</taxon>
        <taxon>Paratrimastigidae</taxon>
        <taxon>Paratrimastix</taxon>
    </lineage>
</organism>
<feature type="region of interest" description="Disordered" evidence="8">
    <location>
        <begin position="180"/>
        <end position="227"/>
    </location>
</feature>
<sequence>MDLVGPPAPEEYLKAVQDISEWAYSSLELFRGELLAVLYPVLVHSYLELVKRGFEADAQTLLRRFRHHHDLHQEEIERLLAARTPQLIDDSPLATIFLQHKYIISMSQDTAQLLFRHLHDNHRLLILSLLNQHVDLQTYSGQPRPSADRPADVGITGMEGLGIKALNRRPIQWGVLPPPAEASAAPAVGADDDQGTKRARMGKGKEEEGGAGTRLPPAPSSSEHPIPQYSQGVLTEAYIAEDLRRQVSLSGPALPSVCFFTFFNLHSSLNGLEFAADGSLMMSANGDSSVQTWDFLPERVFYQADPAQAAAIAASPLHQPFPAPQAAAEHHAAAGAGAAPLPPAAVAAQPRPYPSLHSESPHAHHQIYWGHSGPVHRAVLSNDGQFALSCSEDGSARLWSLEAKTAIASYRGHQSPLWDCAFAPANYYFATCGHDRTARLWATDRLTPLRLFAGHVSDVDCLCFHPNSLYLATGSSDRSVRLWDLHEGPFVRTFVAKLHGTAIAHLRMVAGLGLLGPGHTAAVTQVVISPDGRTLASSDMSGSIRLWDLALGQQLAHLQGHTKAVWSLSFSQDSALLASGGADNTVRLWDMSKVIPGEEDPAPASMLPSASTKAAASALVKTLNTKWTPVLSVRFTRRNVLLAGGPFRPPAGLTLPPEIAAAAGAAPAQPQQQQPRLSVTGLG</sequence>
<dbReference type="Gene3D" id="2.130.10.10">
    <property type="entry name" value="YVTN repeat-like/Quinoprotein amine dehydrogenase"/>
    <property type="match status" value="2"/>
</dbReference>
<feature type="repeat" description="WD" evidence="7">
    <location>
        <begin position="516"/>
        <end position="557"/>
    </location>
</feature>
<accession>A0ABQ8UMF0</accession>
<keyword evidence="4" id="KW-0805">Transcription regulation</keyword>
<dbReference type="EMBL" id="JAPMOS010000013">
    <property type="protein sequence ID" value="KAJ4460359.1"/>
    <property type="molecule type" value="Genomic_DNA"/>
</dbReference>
<dbReference type="PROSITE" id="PS00678">
    <property type="entry name" value="WD_REPEATS_1"/>
    <property type="match status" value="2"/>
</dbReference>
<dbReference type="Gene3D" id="1.25.40.500">
    <property type="entry name" value="TFIID subunit TAF5, NTD2 domain"/>
    <property type="match status" value="1"/>
</dbReference>
<keyword evidence="11" id="KW-1185">Reference proteome</keyword>
<evidence type="ECO:0000256" key="8">
    <source>
        <dbReference type="SAM" id="MobiDB-lite"/>
    </source>
</evidence>
<evidence type="ECO:0000256" key="6">
    <source>
        <dbReference type="ARBA" id="ARBA00023242"/>
    </source>
</evidence>
<keyword evidence="6" id="KW-0539">Nucleus</keyword>
<feature type="repeat" description="WD" evidence="7">
    <location>
        <begin position="368"/>
        <end position="409"/>
    </location>
</feature>
<dbReference type="Pfam" id="PF04494">
    <property type="entry name" value="TFIID_NTD2"/>
    <property type="match status" value="1"/>
</dbReference>
<feature type="repeat" description="WD" evidence="7">
    <location>
        <begin position="452"/>
        <end position="493"/>
    </location>
</feature>
<comment type="caution">
    <text evidence="10">The sequence shown here is derived from an EMBL/GenBank/DDBJ whole genome shotgun (WGS) entry which is preliminary data.</text>
</comment>
<dbReference type="InterPro" id="IPR019775">
    <property type="entry name" value="WD40_repeat_CS"/>
</dbReference>
<dbReference type="SMART" id="SM00320">
    <property type="entry name" value="WD40"/>
    <property type="match status" value="6"/>
</dbReference>
<feature type="repeat" description="WD" evidence="7">
    <location>
        <begin position="262"/>
        <end position="294"/>
    </location>
</feature>
<proteinExistence type="predicted"/>
<dbReference type="PRINTS" id="PR00320">
    <property type="entry name" value="GPROTEINBRPT"/>
</dbReference>
<feature type="repeat" description="WD" evidence="7">
    <location>
        <begin position="558"/>
        <end position="592"/>
    </location>
</feature>
<protein>
    <submittedName>
        <fullName evidence="10">Transcription initiation factor TFIID subunit 5</fullName>
    </submittedName>
</protein>
<dbReference type="Pfam" id="PF00400">
    <property type="entry name" value="WD40"/>
    <property type="match status" value="6"/>
</dbReference>
<dbReference type="PANTHER" id="PTHR19879">
    <property type="entry name" value="TRANSCRIPTION INITIATION FACTOR TFIID"/>
    <property type="match status" value="1"/>
</dbReference>
<dbReference type="Proteomes" id="UP001141327">
    <property type="component" value="Unassembled WGS sequence"/>
</dbReference>
<dbReference type="InterPro" id="IPR036322">
    <property type="entry name" value="WD40_repeat_dom_sf"/>
</dbReference>
<dbReference type="InterPro" id="IPR015943">
    <property type="entry name" value="WD40/YVTN_repeat-like_dom_sf"/>
</dbReference>
<evidence type="ECO:0000256" key="3">
    <source>
        <dbReference type="ARBA" id="ARBA00022737"/>
    </source>
</evidence>
<keyword evidence="5" id="KW-0804">Transcription</keyword>
<dbReference type="PANTHER" id="PTHR19879:SF1">
    <property type="entry name" value="CANNONBALL-RELATED"/>
    <property type="match status" value="1"/>
</dbReference>
<dbReference type="InterPro" id="IPR037264">
    <property type="entry name" value="TFIID_NTD2_sf"/>
</dbReference>
<evidence type="ECO:0000256" key="2">
    <source>
        <dbReference type="ARBA" id="ARBA00022574"/>
    </source>
</evidence>
<evidence type="ECO:0000256" key="4">
    <source>
        <dbReference type="ARBA" id="ARBA00023015"/>
    </source>
</evidence>
<dbReference type="SUPFAM" id="SSF50978">
    <property type="entry name" value="WD40 repeat-like"/>
    <property type="match status" value="1"/>
</dbReference>
<dbReference type="PROSITE" id="PS50082">
    <property type="entry name" value="WD_REPEATS_2"/>
    <property type="match status" value="6"/>
</dbReference>
<evidence type="ECO:0000259" key="9">
    <source>
        <dbReference type="Pfam" id="PF04494"/>
    </source>
</evidence>